<dbReference type="EMBL" id="KI912111">
    <property type="protein sequence ID" value="ETS82910.1"/>
    <property type="molecule type" value="Genomic_DNA"/>
</dbReference>
<dbReference type="RefSeq" id="XP_007831558.1">
    <property type="nucleotide sequence ID" value="XM_007833367.1"/>
</dbReference>
<name>W3XA22_PESFW</name>
<dbReference type="Proteomes" id="UP000030651">
    <property type="component" value="Unassembled WGS sequence"/>
</dbReference>
<dbReference type="SUPFAM" id="SSF53335">
    <property type="entry name" value="S-adenosyl-L-methionine-dependent methyltransferases"/>
    <property type="match status" value="1"/>
</dbReference>
<dbReference type="AlphaFoldDB" id="W3XA22"/>
<evidence type="ECO:0000259" key="2">
    <source>
        <dbReference type="Pfam" id="PF13649"/>
    </source>
</evidence>
<dbReference type="InterPro" id="IPR041698">
    <property type="entry name" value="Methyltransf_25"/>
</dbReference>
<accession>W3XA22</accession>
<dbReference type="Gene3D" id="3.40.50.150">
    <property type="entry name" value="Vaccinia Virus protein VP39"/>
    <property type="match status" value="1"/>
</dbReference>
<protein>
    <recommendedName>
        <fullName evidence="2">Methyltransferase domain-containing protein</fullName>
    </recommendedName>
</protein>
<dbReference type="STRING" id="1229662.W3XA22"/>
<reference evidence="4" key="1">
    <citation type="journal article" date="2015" name="BMC Genomics">
        <title>Genomic and transcriptomic analysis of the endophytic fungus Pestalotiopsis fici reveals its lifestyle and high potential for synthesis of natural products.</title>
        <authorList>
            <person name="Wang X."/>
            <person name="Zhang X."/>
            <person name="Liu L."/>
            <person name="Xiang M."/>
            <person name="Wang W."/>
            <person name="Sun X."/>
            <person name="Che Y."/>
            <person name="Guo L."/>
            <person name="Liu G."/>
            <person name="Guo L."/>
            <person name="Wang C."/>
            <person name="Yin W.B."/>
            <person name="Stadler M."/>
            <person name="Zhang X."/>
            <person name="Liu X."/>
        </authorList>
    </citation>
    <scope>NUCLEOTIDE SEQUENCE [LARGE SCALE GENOMIC DNA]</scope>
    <source>
        <strain evidence="4">W106-1 / CGMCC3.15140</strain>
    </source>
</reference>
<evidence type="ECO:0000256" key="1">
    <source>
        <dbReference type="ARBA" id="ARBA00038158"/>
    </source>
</evidence>
<keyword evidence="4" id="KW-1185">Reference proteome</keyword>
<comment type="similarity">
    <text evidence="1">Belongs to the methyltransferase superfamily. LaeA methyltransferase family.</text>
</comment>
<dbReference type="InParanoid" id="W3XA22"/>
<gene>
    <name evidence="3" type="ORF">PFICI_04786</name>
</gene>
<feature type="domain" description="Methyltransferase" evidence="2">
    <location>
        <begin position="47"/>
        <end position="148"/>
    </location>
</feature>
<evidence type="ECO:0000313" key="3">
    <source>
        <dbReference type="EMBL" id="ETS82910.1"/>
    </source>
</evidence>
<proteinExistence type="inferred from homology"/>
<dbReference type="HOGENOM" id="CLU_049749_3_0_1"/>
<dbReference type="GeneID" id="19269799"/>
<dbReference type="OrthoDB" id="3647at2759"/>
<evidence type="ECO:0000313" key="4">
    <source>
        <dbReference type="Proteomes" id="UP000030651"/>
    </source>
</evidence>
<dbReference type="CDD" id="cd02440">
    <property type="entry name" value="AdoMet_MTases"/>
    <property type="match status" value="1"/>
</dbReference>
<organism evidence="3 4">
    <name type="scientific">Pestalotiopsis fici (strain W106-1 / CGMCC3.15140)</name>
    <dbReference type="NCBI Taxonomy" id="1229662"/>
    <lineage>
        <taxon>Eukaryota</taxon>
        <taxon>Fungi</taxon>
        <taxon>Dikarya</taxon>
        <taxon>Ascomycota</taxon>
        <taxon>Pezizomycotina</taxon>
        <taxon>Sordariomycetes</taxon>
        <taxon>Xylariomycetidae</taxon>
        <taxon>Amphisphaeriales</taxon>
        <taxon>Sporocadaceae</taxon>
        <taxon>Pestalotiopsis</taxon>
    </lineage>
</organism>
<dbReference type="KEGG" id="pfy:PFICI_04786"/>
<dbReference type="PANTHER" id="PTHR43591">
    <property type="entry name" value="METHYLTRANSFERASE"/>
    <property type="match status" value="1"/>
</dbReference>
<dbReference type="Pfam" id="PF13649">
    <property type="entry name" value="Methyltransf_25"/>
    <property type="match status" value="1"/>
</dbReference>
<sequence>MATFDTVKEEYNAQAKAYNDEYPSLPYGQLEIQLFGAALGDATGQTVLDLGGGTGLRARQALEAGAASVDVVDISAEMLNVGKDIERELGRDKTRWFEADASKPLDRLGLLPGQYDIVMANWLFDHAENEESLDGMWKNIDAHLKPGGRFVGIRSGDPRSDALSKTDKYGIRYTNIQDIPGGVSLRFFMGTNPPINFDAKLVESSYSGSTKYHTKYGLEDVQLIPAEEMPSAREDPDFWKVFLDNPPMIAVKARKRVE</sequence>
<dbReference type="OMA" id="VMANWIF"/>
<dbReference type="InterPro" id="IPR029063">
    <property type="entry name" value="SAM-dependent_MTases_sf"/>
</dbReference>
<dbReference type="eggNOG" id="ENOG502SQ5Z">
    <property type="taxonomic scope" value="Eukaryota"/>
</dbReference>